<dbReference type="AlphaFoldDB" id="A0A423XPC6"/>
<keyword evidence="1" id="KW-0472">Membrane</keyword>
<dbReference type="InParanoid" id="A0A423XPC6"/>
<evidence type="ECO:0000313" key="3">
    <source>
        <dbReference type="Proteomes" id="UP000285146"/>
    </source>
</evidence>
<comment type="caution">
    <text evidence="2">The sequence shown here is derived from an EMBL/GenBank/DDBJ whole genome shotgun (WGS) entry which is preliminary data.</text>
</comment>
<proteinExistence type="predicted"/>
<name>A0A423XPC6_9PEZI</name>
<protein>
    <submittedName>
        <fullName evidence="2">Uncharacterized protein</fullName>
    </submittedName>
</protein>
<gene>
    <name evidence="2" type="ORF">VPNG_00085</name>
</gene>
<sequence length="163" mass="16834">MKSATAAIAAPIQISVQRSLLAAEVSVTVGVAIEEPPLTPVFCSSTLGVTVAMAILSEDPVGVVIIVVVASDPSAALATRNRIVMGLGLLVSAWVAPLAYIGMVSLGCGGRQRHIVDPVGEGLLSRPAGREGLPVAGCVLGTFRGYWYEDYAEDDQDDGLPKC</sequence>
<accession>A0A423XPC6</accession>
<dbReference type="EMBL" id="LKEB01000001">
    <property type="protein sequence ID" value="ROW18368.1"/>
    <property type="molecule type" value="Genomic_DNA"/>
</dbReference>
<reference evidence="2 3" key="1">
    <citation type="submission" date="2015-09" db="EMBL/GenBank/DDBJ databases">
        <title>Host preference determinants of Valsa canker pathogens revealed by comparative genomics.</title>
        <authorList>
            <person name="Yin Z."/>
            <person name="Huang L."/>
        </authorList>
    </citation>
    <scope>NUCLEOTIDE SEQUENCE [LARGE SCALE GENOMIC DNA]</scope>
    <source>
        <strain evidence="2 3">SXYLt</strain>
    </source>
</reference>
<feature type="transmembrane region" description="Helical" evidence="1">
    <location>
        <begin position="46"/>
        <end position="71"/>
    </location>
</feature>
<feature type="transmembrane region" description="Helical" evidence="1">
    <location>
        <begin position="83"/>
        <end position="103"/>
    </location>
</feature>
<evidence type="ECO:0000313" key="2">
    <source>
        <dbReference type="EMBL" id="ROW18368.1"/>
    </source>
</evidence>
<dbReference type="Proteomes" id="UP000285146">
    <property type="component" value="Unassembled WGS sequence"/>
</dbReference>
<organism evidence="2 3">
    <name type="scientific">Cytospora leucostoma</name>
    <dbReference type="NCBI Taxonomy" id="1230097"/>
    <lineage>
        <taxon>Eukaryota</taxon>
        <taxon>Fungi</taxon>
        <taxon>Dikarya</taxon>
        <taxon>Ascomycota</taxon>
        <taxon>Pezizomycotina</taxon>
        <taxon>Sordariomycetes</taxon>
        <taxon>Sordariomycetidae</taxon>
        <taxon>Diaporthales</taxon>
        <taxon>Cytosporaceae</taxon>
        <taxon>Cytospora</taxon>
    </lineage>
</organism>
<keyword evidence="1" id="KW-0812">Transmembrane</keyword>
<keyword evidence="3" id="KW-1185">Reference proteome</keyword>
<evidence type="ECO:0000256" key="1">
    <source>
        <dbReference type="SAM" id="Phobius"/>
    </source>
</evidence>
<keyword evidence="1" id="KW-1133">Transmembrane helix</keyword>